<keyword evidence="2" id="KW-1185">Reference proteome</keyword>
<dbReference type="AlphaFoldDB" id="A0AAV5IKA7"/>
<organism evidence="1 2">
    <name type="scientific">Rubroshorea leprosula</name>
    <dbReference type="NCBI Taxonomy" id="152421"/>
    <lineage>
        <taxon>Eukaryota</taxon>
        <taxon>Viridiplantae</taxon>
        <taxon>Streptophyta</taxon>
        <taxon>Embryophyta</taxon>
        <taxon>Tracheophyta</taxon>
        <taxon>Spermatophyta</taxon>
        <taxon>Magnoliopsida</taxon>
        <taxon>eudicotyledons</taxon>
        <taxon>Gunneridae</taxon>
        <taxon>Pentapetalae</taxon>
        <taxon>rosids</taxon>
        <taxon>malvids</taxon>
        <taxon>Malvales</taxon>
        <taxon>Dipterocarpaceae</taxon>
        <taxon>Rubroshorea</taxon>
    </lineage>
</organism>
<dbReference type="Proteomes" id="UP001054252">
    <property type="component" value="Unassembled WGS sequence"/>
</dbReference>
<sequence>MIFRVLGVLCDIYREWIQHSWKQNAHCFANLWTQIIRPLIATLLVLLVRRYHLRVPQDTAGGAVSGRVLSGTALADVSGLLCSKSAWSGLLFAYELGDLSSEAGSPDLDDGGALVATAASSVDGGVYNATGLLGCCREFCGRRKFFLNINRSRKSRHLRREDFNHRFLPHL</sequence>
<name>A0AAV5IKA7_9ROSI</name>
<proteinExistence type="predicted"/>
<accession>A0AAV5IKA7</accession>
<comment type="caution">
    <text evidence="1">The sequence shown here is derived from an EMBL/GenBank/DDBJ whole genome shotgun (WGS) entry which is preliminary data.</text>
</comment>
<evidence type="ECO:0000313" key="1">
    <source>
        <dbReference type="EMBL" id="GKV00349.1"/>
    </source>
</evidence>
<dbReference type="EMBL" id="BPVZ01000015">
    <property type="protein sequence ID" value="GKV00349.1"/>
    <property type="molecule type" value="Genomic_DNA"/>
</dbReference>
<reference evidence="1 2" key="1">
    <citation type="journal article" date="2021" name="Commun. Biol.">
        <title>The genome of Shorea leprosula (Dipterocarpaceae) highlights the ecological relevance of drought in aseasonal tropical rainforests.</title>
        <authorList>
            <person name="Ng K.K.S."/>
            <person name="Kobayashi M.J."/>
            <person name="Fawcett J.A."/>
            <person name="Hatakeyama M."/>
            <person name="Paape T."/>
            <person name="Ng C.H."/>
            <person name="Ang C.C."/>
            <person name="Tnah L.H."/>
            <person name="Lee C.T."/>
            <person name="Nishiyama T."/>
            <person name="Sese J."/>
            <person name="O'Brien M.J."/>
            <person name="Copetti D."/>
            <person name="Mohd Noor M.I."/>
            <person name="Ong R.C."/>
            <person name="Putra M."/>
            <person name="Sireger I.Z."/>
            <person name="Indrioko S."/>
            <person name="Kosugi Y."/>
            <person name="Izuno A."/>
            <person name="Isagi Y."/>
            <person name="Lee S.L."/>
            <person name="Shimizu K.K."/>
        </authorList>
    </citation>
    <scope>NUCLEOTIDE SEQUENCE [LARGE SCALE GENOMIC DNA]</scope>
    <source>
        <strain evidence="1">214</strain>
    </source>
</reference>
<evidence type="ECO:0000313" key="2">
    <source>
        <dbReference type="Proteomes" id="UP001054252"/>
    </source>
</evidence>
<protein>
    <submittedName>
        <fullName evidence="1">Uncharacterized protein</fullName>
    </submittedName>
</protein>
<gene>
    <name evidence="1" type="ORF">SLEP1_g13048</name>
</gene>